<sequence length="158" mass="18075">MNLQGPLRYKVVYTPQKPSIICERGTPRFAGNASGANPKLYIFSRDGVPIYVGATIRSMGARMRDGWKASGENGFYGYRFRHEGSAVDLDVWADVDPVRRRDAGMRSGSDIETIEAEVVYLLRHRTGQWPAYQTEIHFYQSNFEHRREAERVMAHYGL</sequence>
<reference evidence="2" key="1">
    <citation type="submission" date="2017-08" db="EMBL/GenBank/DDBJ databases">
        <title>Mesorhizobium wenxinae sp. nov., a novel rhizobial species isolated from root nodules of chickpea (Cicer arietinum L.).</title>
        <authorList>
            <person name="Zhang J."/>
        </authorList>
    </citation>
    <scope>NUCLEOTIDE SEQUENCE [LARGE SCALE GENOMIC DNA]</scope>
    <source>
        <strain evidence="2">USDA 3392</strain>
    </source>
</reference>
<evidence type="ECO:0000313" key="2">
    <source>
        <dbReference type="Proteomes" id="UP000216215"/>
    </source>
</evidence>
<keyword evidence="2" id="KW-1185">Reference proteome</keyword>
<organism evidence="1 2">
    <name type="scientific">Mesorhizobium mediterraneum</name>
    <dbReference type="NCBI Taxonomy" id="43617"/>
    <lineage>
        <taxon>Bacteria</taxon>
        <taxon>Pseudomonadati</taxon>
        <taxon>Pseudomonadota</taxon>
        <taxon>Alphaproteobacteria</taxon>
        <taxon>Hyphomicrobiales</taxon>
        <taxon>Phyllobacteriaceae</taxon>
        <taxon>Mesorhizobium</taxon>
    </lineage>
</organism>
<evidence type="ECO:0008006" key="3">
    <source>
        <dbReference type="Google" id="ProtNLM"/>
    </source>
</evidence>
<accession>A0AB36R943</accession>
<protein>
    <recommendedName>
        <fullName evidence="3">GIY-YIG domain-containing protein</fullName>
    </recommendedName>
</protein>
<evidence type="ECO:0000313" key="1">
    <source>
        <dbReference type="EMBL" id="PAQ01091.1"/>
    </source>
</evidence>
<dbReference type="AlphaFoldDB" id="A0AB36R943"/>
<dbReference type="RefSeq" id="WP_095485760.1">
    <property type="nucleotide sequence ID" value="NZ_CP088151.1"/>
</dbReference>
<proteinExistence type="predicted"/>
<name>A0AB36R943_9HYPH</name>
<gene>
    <name evidence="1" type="ORF">CIT25_17295</name>
</gene>
<comment type="caution">
    <text evidence="1">The sequence shown here is derived from an EMBL/GenBank/DDBJ whole genome shotgun (WGS) entry which is preliminary data.</text>
</comment>
<dbReference type="EMBL" id="NPKI01000018">
    <property type="protein sequence ID" value="PAQ01091.1"/>
    <property type="molecule type" value="Genomic_DNA"/>
</dbReference>
<dbReference type="Proteomes" id="UP000216215">
    <property type="component" value="Unassembled WGS sequence"/>
</dbReference>